<feature type="transmembrane region" description="Helical" evidence="1">
    <location>
        <begin position="119"/>
        <end position="138"/>
    </location>
</feature>
<dbReference type="EMBL" id="QZJZ01000068">
    <property type="protein sequence ID" value="RJP58297.1"/>
    <property type="molecule type" value="Genomic_DNA"/>
</dbReference>
<gene>
    <name evidence="2" type="ORF">C4541_08250</name>
</gene>
<evidence type="ECO:0000313" key="3">
    <source>
        <dbReference type="Proteomes" id="UP000266426"/>
    </source>
</evidence>
<dbReference type="AlphaFoldDB" id="A0A3A4R691"/>
<proteinExistence type="predicted"/>
<name>A0A3A4R691_9BACT</name>
<dbReference type="Proteomes" id="UP000266426">
    <property type="component" value="Unassembled WGS sequence"/>
</dbReference>
<evidence type="ECO:0000313" key="2">
    <source>
        <dbReference type="EMBL" id="RJP58297.1"/>
    </source>
</evidence>
<evidence type="ECO:0000256" key="1">
    <source>
        <dbReference type="SAM" id="Phobius"/>
    </source>
</evidence>
<feature type="transmembrane region" description="Helical" evidence="1">
    <location>
        <begin position="45"/>
        <end position="71"/>
    </location>
</feature>
<organism evidence="2 3">
    <name type="scientific">Candidatus Auribacter fodinae</name>
    <dbReference type="NCBI Taxonomy" id="2093366"/>
    <lineage>
        <taxon>Bacteria</taxon>
        <taxon>Pseudomonadati</taxon>
        <taxon>Candidatus Auribacterota</taxon>
        <taxon>Candidatus Auribacteria</taxon>
        <taxon>Candidatus Auribacterales</taxon>
        <taxon>Candidatus Auribacteraceae</taxon>
        <taxon>Candidatus Auribacter</taxon>
    </lineage>
</organism>
<accession>A0A3A4R691</accession>
<feature type="transmembrane region" description="Helical" evidence="1">
    <location>
        <begin position="6"/>
        <end position="24"/>
    </location>
</feature>
<reference evidence="2 3" key="1">
    <citation type="journal article" date="2017" name="ISME J.">
        <title>Energy and carbon metabolisms in a deep terrestrial subsurface fluid microbial community.</title>
        <authorList>
            <person name="Momper L."/>
            <person name="Jungbluth S.P."/>
            <person name="Lee M.D."/>
            <person name="Amend J.P."/>
        </authorList>
    </citation>
    <scope>NUCLEOTIDE SEQUENCE [LARGE SCALE GENOMIC DNA]</scope>
    <source>
        <strain evidence="2">SURF_26</strain>
    </source>
</reference>
<keyword evidence="1" id="KW-0812">Transmembrane</keyword>
<feature type="transmembrane region" description="Helical" evidence="1">
    <location>
        <begin position="83"/>
        <end position="107"/>
    </location>
</feature>
<comment type="caution">
    <text evidence="2">The sequence shown here is derived from an EMBL/GenBank/DDBJ whole genome shotgun (WGS) entry which is preliminary data.</text>
</comment>
<keyword evidence="1" id="KW-0472">Membrane</keyword>
<protein>
    <submittedName>
        <fullName evidence="2">Uncharacterized protein</fullName>
    </submittedName>
</protein>
<feature type="transmembrane region" description="Helical" evidence="1">
    <location>
        <begin position="197"/>
        <end position="218"/>
    </location>
</feature>
<feature type="transmembrane region" description="Helical" evidence="1">
    <location>
        <begin position="158"/>
        <end position="176"/>
    </location>
</feature>
<keyword evidence="1" id="KW-1133">Transmembrane helix</keyword>
<sequence>MCGSPFIRVLLIIFCASALFTILMSRFRTVSYRLSARWGTRILSVSLYLTLYYIVPSVFFSFLLAVCLPIIMGAECAVPPGVIIRYVPHCVVVSLYAMVPALLLSLVPLLRRIFIRNPFISDSILAVSALRILLHLASFATTPSYLLAKEYADYIPPLYVVVPAFLVITSCLQYGCACSERFSLLNSRTRRFLRKKVLPLCILFIPLFVHITFSRHALLEYNMSKKSLRLSSSFLFFRALATHRAVYNNCTAELGRLFFRACGKDTALRNSCSPVPPHISKR</sequence>